<reference evidence="2" key="1">
    <citation type="journal article" date="2008" name="Nature">
        <title>The amphioxus genome and the evolution of the chordate karyotype.</title>
        <authorList>
            <consortium name="US DOE Joint Genome Institute (JGI-PGF)"/>
            <person name="Putnam N.H."/>
            <person name="Butts T."/>
            <person name="Ferrier D.E.K."/>
            <person name="Furlong R.F."/>
            <person name="Hellsten U."/>
            <person name="Kawashima T."/>
            <person name="Robinson-Rechavi M."/>
            <person name="Shoguchi E."/>
            <person name="Terry A."/>
            <person name="Yu J.-K."/>
            <person name="Benito-Gutierrez E.L."/>
            <person name="Dubchak I."/>
            <person name="Garcia-Fernandez J."/>
            <person name="Gibson-Brown J.J."/>
            <person name="Grigoriev I.V."/>
            <person name="Horton A.C."/>
            <person name="de Jong P.J."/>
            <person name="Jurka J."/>
            <person name="Kapitonov V.V."/>
            <person name="Kohara Y."/>
            <person name="Kuroki Y."/>
            <person name="Lindquist E."/>
            <person name="Lucas S."/>
            <person name="Osoegawa K."/>
            <person name="Pennacchio L.A."/>
            <person name="Salamov A.A."/>
            <person name="Satou Y."/>
            <person name="Sauka-Spengler T."/>
            <person name="Schmutz J."/>
            <person name="Shin-I T."/>
            <person name="Toyoda A."/>
            <person name="Bronner-Fraser M."/>
            <person name="Fujiyama A."/>
            <person name="Holland L.Z."/>
            <person name="Holland P.W.H."/>
            <person name="Satoh N."/>
            <person name="Rokhsar D.S."/>
        </authorList>
    </citation>
    <scope>NUCLEOTIDE SEQUENCE [LARGE SCALE GENOMIC DNA]</scope>
    <source>
        <strain evidence="2">S238N-H82</strain>
        <tissue evidence="2">Testes</tissue>
    </source>
</reference>
<dbReference type="AlphaFoldDB" id="C3YUA6"/>
<feature type="region of interest" description="Disordered" evidence="1">
    <location>
        <begin position="93"/>
        <end position="177"/>
    </location>
</feature>
<proteinExistence type="predicted"/>
<name>C3YUA6_BRAFL</name>
<gene>
    <name evidence="2" type="ORF">BRAFLDRAFT_66605</name>
</gene>
<accession>C3YUA6</accession>
<evidence type="ECO:0000313" key="2">
    <source>
        <dbReference type="EMBL" id="EEN56383.1"/>
    </source>
</evidence>
<organism>
    <name type="scientific">Branchiostoma floridae</name>
    <name type="common">Florida lancelet</name>
    <name type="synonym">Amphioxus</name>
    <dbReference type="NCBI Taxonomy" id="7739"/>
    <lineage>
        <taxon>Eukaryota</taxon>
        <taxon>Metazoa</taxon>
        <taxon>Chordata</taxon>
        <taxon>Cephalochordata</taxon>
        <taxon>Leptocardii</taxon>
        <taxon>Amphioxiformes</taxon>
        <taxon>Branchiostomatidae</taxon>
        <taxon>Branchiostoma</taxon>
    </lineage>
</organism>
<feature type="compositionally biased region" description="Polar residues" evidence="1">
    <location>
        <begin position="166"/>
        <end position="177"/>
    </location>
</feature>
<protein>
    <submittedName>
        <fullName evidence="2">Uncharacterized protein</fullName>
    </submittedName>
</protein>
<dbReference type="InParanoid" id="C3YUA6"/>
<feature type="compositionally biased region" description="Low complexity" evidence="1">
    <location>
        <begin position="102"/>
        <end position="132"/>
    </location>
</feature>
<dbReference type="EMBL" id="GG666552">
    <property type="protein sequence ID" value="EEN56383.1"/>
    <property type="molecule type" value="Genomic_DNA"/>
</dbReference>
<evidence type="ECO:0000256" key="1">
    <source>
        <dbReference type="SAM" id="MobiDB-lite"/>
    </source>
</evidence>
<sequence length="223" mass="25837">MPGEQCKQRLRRLMGTDVVRINDQRYMEKLRDRIVAEYEAEIEKRESQLVLNERKRERRLVLQGLMPPECPCQELFVPSLRKKCKCNCNKQKKKLKKRKTSTHTSSSHDGSTTIENQSTSSSSVRSYKSSSRSGRRPSLEESFMSLMIDEEEEEKEKTPAAPQPAPTYSGTSFWRRNRRSNQYQPAVIDQMEKEQTVAGLYRLAKRSSFSDVTNSRSQAETTC</sequence>